<evidence type="ECO:0000256" key="4">
    <source>
        <dbReference type="ARBA" id="ARBA00022692"/>
    </source>
</evidence>
<dbReference type="Gene3D" id="1.20.1080.10">
    <property type="entry name" value="Glycerol uptake facilitator protein"/>
    <property type="match status" value="1"/>
</dbReference>
<dbReference type="HOGENOM" id="CLU_020019_6_1_1"/>
<dbReference type="PANTHER" id="PTHR43829:SF14">
    <property type="entry name" value="AQUAPORIN 3"/>
    <property type="match status" value="1"/>
</dbReference>
<evidence type="ECO:0000256" key="7">
    <source>
        <dbReference type="ARBA" id="ARBA00023136"/>
    </source>
</evidence>
<keyword evidence="6 10" id="KW-1133">Transmembrane helix</keyword>
<gene>
    <name evidence="11" type="ORF">PHLGIDRAFT_104304</name>
</gene>
<organism evidence="11 12">
    <name type="scientific">Phlebiopsis gigantea (strain 11061_1 CR5-6)</name>
    <name type="common">White-rot fungus</name>
    <name type="synonym">Peniophora gigantea</name>
    <dbReference type="NCBI Taxonomy" id="745531"/>
    <lineage>
        <taxon>Eukaryota</taxon>
        <taxon>Fungi</taxon>
        <taxon>Dikarya</taxon>
        <taxon>Basidiomycota</taxon>
        <taxon>Agaricomycotina</taxon>
        <taxon>Agaricomycetes</taxon>
        <taxon>Polyporales</taxon>
        <taxon>Phanerochaetaceae</taxon>
        <taxon>Phlebiopsis</taxon>
    </lineage>
</organism>
<dbReference type="GO" id="GO:0015250">
    <property type="term" value="F:water channel activity"/>
    <property type="evidence" value="ECO:0007669"/>
    <property type="project" value="TreeGrafter"/>
</dbReference>
<feature type="transmembrane region" description="Helical" evidence="10">
    <location>
        <begin position="35"/>
        <end position="60"/>
    </location>
</feature>
<dbReference type="Proteomes" id="UP000053257">
    <property type="component" value="Unassembled WGS sequence"/>
</dbReference>
<sequence length="331" mass="35395">MSVLPRPTFVRLGDIRRRPRVLEQWEKVRHRQAHWLVECLAEAFGVFIYCYAGVGSQAGWVIGNLTAQPLGSIYQIGMAYAMGIILAMVTSGSTSGGHFSPAFTLVYVLFRGFPVLKGLRYVLAQCIGAYVACLVIYVQYRHVILEVEAGMAAKGVLDALLFTPSGPAGIFANFLTPGWAIGQVFVNEFVCTFIIATVLWAVLDPTNFFVTPVAAPVFVALSFGMCIWGYAPIGVSLNTARDLGGRFMALTIWGTGAAGGRYAAVSALTNLLATVLAALFYELVLTDSRRVVVPSGVEFLTGHNAHAHDADDGAPPPAPSNGSETSIEGKA</sequence>
<dbReference type="PANTHER" id="PTHR43829">
    <property type="entry name" value="AQUAPORIN OR AQUAGLYCEROPORIN RELATED"/>
    <property type="match status" value="1"/>
</dbReference>
<evidence type="ECO:0000256" key="2">
    <source>
        <dbReference type="ARBA" id="ARBA00006175"/>
    </source>
</evidence>
<feature type="transmembrane region" description="Helical" evidence="10">
    <location>
        <begin position="243"/>
        <end position="262"/>
    </location>
</feature>
<dbReference type="InterPro" id="IPR000425">
    <property type="entry name" value="MIP"/>
</dbReference>
<protein>
    <recommendedName>
        <fullName evidence="13">Aquaporin-like protein</fullName>
    </recommendedName>
</protein>
<dbReference type="STRING" id="745531.A0A0C3S0P0"/>
<feature type="transmembrane region" description="Helical" evidence="10">
    <location>
        <begin position="80"/>
        <end position="110"/>
    </location>
</feature>
<keyword evidence="7 10" id="KW-0472">Membrane</keyword>
<evidence type="ECO:0000256" key="3">
    <source>
        <dbReference type="ARBA" id="ARBA00022448"/>
    </source>
</evidence>
<dbReference type="OrthoDB" id="3222at2759"/>
<evidence type="ECO:0000256" key="1">
    <source>
        <dbReference type="ARBA" id="ARBA00004141"/>
    </source>
</evidence>
<evidence type="ECO:0000256" key="8">
    <source>
        <dbReference type="RuleBase" id="RU000477"/>
    </source>
</evidence>
<dbReference type="Pfam" id="PF00230">
    <property type="entry name" value="MIP"/>
    <property type="match status" value="1"/>
</dbReference>
<keyword evidence="5" id="KW-0677">Repeat</keyword>
<reference evidence="11 12" key="1">
    <citation type="journal article" date="2014" name="PLoS Genet.">
        <title>Analysis of the Phlebiopsis gigantea genome, transcriptome and secretome provides insight into its pioneer colonization strategies of wood.</title>
        <authorList>
            <person name="Hori C."/>
            <person name="Ishida T."/>
            <person name="Igarashi K."/>
            <person name="Samejima M."/>
            <person name="Suzuki H."/>
            <person name="Master E."/>
            <person name="Ferreira P."/>
            <person name="Ruiz-Duenas F.J."/>
            <person name="Held B."/>
            <person name="Canessa P."/>
            <person name="Larrondo L.F."/>
            <person name="Schmoll M."/>
            <person name="Druzhinina I.S."/>
            <person name="Kubicek C.P."/>
            <person name="Gaskell J.A."/>
            <person name="Kersten P."/>
            <person name="St John F."/>
            <person name="Glasner J."/>
            <person name="Sabat G."/>
            <person name="Splinter BonDurant S."/>
            <person name="Syed K."/>
            <person name="Yadav J."/>
            <person name="Mgbeahuruike A.C."/>
            <person name="Kovalchuk A."/>
            <person name="Asiegbu F.O."/>
            <person name="Lackner G."/>
            <person name="Hoffmeister D."/>
            <person name="Rencoret J."/>
            <person name="Gutierrez A."/>
            <person name="Sun H."/>
            <person name="Lindquist E."/>
            <person name="Barry K."/>
            <person name="Riley R."/>
            <person name="Grigoriev I.V."/>
            <person name="Henrissat B."/>
            <person name="Kues U."/>
            <person name="Berka R.M."/>
            <person name="Martinez A.T."/>
            <person name="Covert S.F."/>
            <person name="Blanchette R.A."/>
            <person name="Cullen D."/>
        </authorList>
    </citation>
    <scope>NUCLEOTIDE SEQUENCE [LARGE SCALE GENOMIC DNA]</scope>
    <source>
        <strain evidence="11 12">11061_1 CR5-6</strain>
    </source>
</reference>
<dbReference type="GO" id="GO:0005886">
    <property type="term" value="C:plasma membrane"/>
    <property type="evidence" value="ECO:0007669"/>
    <property type="project" value="TreeGrafter"/>
</dbReference>
<keyword evidence="3 8" id="KW-0813">Transport</keyword>
<evidence type="ECO:0000256" key="6">
    <source>
        <dbReference type="ARBA" id="ARBA00022989"/>
    </source>
</evidence>
<dbReference type="InterPro" id="IPR050363">
    <property type="entry name" value="MIP/Aquaporin"/>
</dbReference>
<dbReference type="GO" id="GO:0015254">
    <property type="term" value="F:glycerol channel activity"/>
    <property type="evidence" value="ECO:0007669"/>
    <property type="project" value="TreeGrafter"/>
</dbReference>
<evidence type="ECO:0000256" key="5">
    <source>
        <dbReference type="ARBA" id="ARBA00022737"/>
    </source>
</evidence>
<feature type="region of interest" description="Disordered" evidence="9">
    <location>
        <begin position="306"/>
        <end position="331"/>
    </location>
</feature>
<dbReference type="EMBL" id="KN840479">
    <property type="protein sequence ID" value="KIP08506.1"/>
    <property type="molecule type" value="Genomic_DNA"/>
</dbReference>
<dbReference type="InterPro" id="IPR023271">
    <property type="entry name" value="Aquaporin-like"/>
</dbReference>
<feature type="transmembrane region" description="Helical" evidence="10">
    <location>
        <begin position="184"/>
        <end position="203"/>
    </location>
</feature>
<evidence type="ECO:0000256" key="9">
    <source>
        <dbReference type="SAM" id="MobiDB-lite"/>
    </source>
</evidence>
<feature type="transmembrane region" description="Helical" evidence="10">
    <location>
        <begin position="209"/>
        <end position="231"/>
    </location>
</feature>
<comment type="similarity">
    <text evidence="2 8">Belongs to the MIP/aquaporin (TC 1.A.8) family.</text>
</comment>
<dbReference type="SUPFAM" id="SSF81338">
    <property type="entry name" value="Aquaporin-like"/>
    <property type="match status" value="1"/>
</dbReference>
<proteinExistence type="inferred from homology"/>
<evidence type="ECO:0008006" key="13">
    <source>
        <dbReference type="Google" id="ProtNLM"/>
    </source>
</evidence>
<evidence type="ECO:0000256" key="10">
    <source>
        <dbReference type="SAM" id="Phobius"/>
    </source>
</evidence>
<dbReference type="PRINTS" id="PR00783">
    <property type="entry name" value="MINTRINSICP"/>
</dbReference>
<keyword evidence="4 8" id="KW-0812">Transmembrane</keyword>
<keyword evidence="12" id="KW-1185">Reference proteome</keyword>
<feature type="transmembrane region" description="Helical" evidence="10">
    <location>
        <begin position="122"/>
        <end position="140"/>
    </location>
</feature>
<evidence type="ECO:0000313" key="11">
    <source>
        <dbReference type="EMBL" id="KIP08506.1"/>
    </source>
</evidence>
<name>A0A0C3S0P0_PHLG1</name>
<dbReference type="AlphaFoldDB" id="A0A0C3S0P0"/>
<comment type="subcellular location">
    <subcellularLocation>
        <location evidence="1">Membrane</location>
        <topology evidence="1">Multi-pass membrane protein</topology>
    </subcellularLocation>
</comment>
<evidence type="ECO:0000313" key="12">
    <source>
        <dbReference type="Proteomes" id="UP000053257"/>
    </source>
</evidence>
<accession>A0A0C3S0P0</accession>
<feature type="transmembrane region" description="Helical" evidence="10">
    <location>
        <begin position="152"/>
        <end position="172"/>
    </location>
</feature>